<dbReference type="PANTHER" id="PTHR31126">
    <property type="entry name" value="TYROSINE-PROTEIN PHOSPHATASE"/>
    <property type="match status" value="1"/>
</dbReference>
<comment type="similarity">
    <text evidence="1">Belongs to the protein-tyrosine phosphatase family.</text>
</comment>
<evidence type="ECO:0000313" key="3">
    <source>
        <dbReference type="EMBL" id="KRO37219.1"/>
    </source>
</evidence>
<feature type="domain" description="Tyrosine specific protein phosphatases" evidence="2">
    <location>
        <begin position="153"/>
        <end position="225"/>
    </location>
</feature>
<gene>
    <name evidence="3" type="ORF">ABR63_00820</name>
</gene>
<dbReference type="EMBL" id="LIAV01000441">
    <property type="protein sequence ID" value="KRO37219.1"/>
    <property type="molecule type" value="Genomic_DNA"/>
</dbReference>
<dbReference type="Proteomes" id="UP000050874">
    <property type="component" value="Unassembled WGS sequence"/>
</dbReference>
<reference evidence="4" key="1">
    <citation type="submission" date="2015-10" db="EMBL/GenBank/DDBJ databases">
        <title>Metagenome-Assembled Genomes uncover a global brackish microbiome.</title>
        <authorList>
            <person name="Hugerth L.W."/>
            <person name="Larsson J."/>
            <person name="Alneberg J."/>
            <person name="Lindh M.V."/>
            <person name="Legrand C."/>
            <person name="Pinhassi J."/>
            <person name="Andersson A."/>
        </authorList>
    </citation>
    <scope>NUCLEOTIDE SEQUENCE [LARGE SCALE GENOMIC DNA]</scope>
</reference>
<dbReference type="SUPFAM" id="SSF52799">
    <property type="entry name" value="(Phosphotyrosine protein) phosphatases II"/>
    <property type="match status" value="1"/>
</dbReference>
<dbReference type="InterPro" id="IPR029021">
    <property type="entry name" value="Prot-tyrosine_phosphatase-like"/>
</dbReference>
<dbReference type="GO" id="GO:0004721">
    <property type="term" value="F:phosphoprotein phosphatase activity"/>
    <property type="evidence" value="ECO:0007669"/>
    <property type="project" value="InterPro"/>
</dbReference>
<accession>A0A0R2PMY0</accession>
<dbReference type="PANTHER" id="PTHR31126:SF1">
    <property type="entry name" value="TYROSINE SPECIFIC PROTEIN PHOSPHATASES DOMAIN-CONTAINING PROTEIN"/>
    <property type="match status" value="1"/>
</dbReference>
<dbReference type="PROSITE" id="PS50056">
    <property type="entry name" value="TYR_PHOSPHATASE_2"/>
    <property type="match status" value="1"/>
</dbReference>
<dbReference type="InterPro" id="IPR000387">
    <property type="entry name" value="Tyr_Pase_dom"/>
</dbReference>
<evidence type="ECO:0000259" key="2">
    <source>
        <dbReference type="PROSITE" id="PS50056"/>
    </source>
</evidence>
<name>A0A0R2PMY0_9GAMM</name>
<dbReference type="Pfam" id="PF13350">
    <property type="entry name" value="Y_phosphatase3"/>
    <property type="match status" value="1"/>
</dbReference>
<organism evidence="3 4">
    <name type="scientific">SAR86 cluster bacterium BACL1 MAG-120920-bin57</name>
    <dbReference type="NCBI Taxonomy" id="1655571"/>
    <lineage>
        <taxon>Bacteria</taxon>
        <taxon>Pseudomonadati</taxon>
        <taxon>Pseudomonadota</taxon>
        <taxon>Gammaproteobacteria</taxon>
        <taxon>SAR86 cluster</taxon>
    </lineage>
</organism>
<comment type="caution">
    <text evidence="3">The sequence shown here is derived from an EMBL/GenBank/DDBJ whole genome shotgun (WGS) entry which is preliminary data.</text>
</comment>
<proteinExistence type="inferred from homology"/>
<dbReference type="InterPro" id="IPR026893">
    <property type="entry name" value="Tyr/Ser_Pase_IphP-type"/>
</dbReference>
<sequence length="291" mass="32970">MYKKAVFLTLCFFLAQCSNNNNLMDRPIHKINQTSQTEDHRLLPMDGSYNTRELGGYKTKDGKFVKWGVLYRSDKLSDLSSTDEQYLQNLGIKRIVDFRSATEKTEDPDIIPEGIDYVEMPIAVDGAMRSQIEAILKGETNKDIKSFLVDANKEFITDYADVYSKFLKDLIANKGPTLFHCTAGKDRAGFAAAITLIALGVSKDDVISDYMKTNAFTADRIDQMIRQIKLMSLYQVDAEIMRPLLGVEQEYIETAFQTAEERYGSLENYIKVGLSISDSEIQKLRSLLLES</sequence>
<evidence type="ECO:0000313" key="4">
    <source>
        <dbReference type="Proteomes" id="UP000050874"/>
    </source>
</evidence>
<dbReference type="Gene3D" id="3.90.190.10">
    <property type="entry name" value="Protein tyrosine phosphatase superfamily"/>
    <property type="match status" value="1"/>
</dbReference>
<protein>
    <recommendedName>
        <fullName evidence="2">Tyrosine specific protein phosphatases domain-containing protein</fullName>
    </recommendedName>
</protein>
<evidence type="ECO:0000256" key="1">
    <source>
        <dbReference type="ARBA" id="ARBA00009580"/>
    </source>
</evidence>
<dbReference type="AlphaFoldDB" id="A0A0R2PMY0"/>